<dbReference type="Proteomes" id="UP000295438">
    <property type="component" value="Unassembled WGS sequence"/>
</dbReference>
<evidence type="ECO:0000259" key="2">
    <source>
        <dbReference type="PROSITE" id="PS50930"/>
    </source>
</evidence>
<dbReference type="EMBL" id="SMUW01000019">
    <property type="protein sequence ID" value="TDK50507.1"/>
    <property type="molecule type" value="Genomic_DNA"/>
</dbReference>
<proteinExistence type="predicted"/>
<keyword evidence="1" id="KW-0472">Membrane</keyword>
<dbReference type="Gene3D" id="2.40.50.1020">
    <property type="entry name" value="LytTr DNA-binding domain"/>
    <property type="match status" value="1"/>
</dbReference>
<accession>A0A4R5VDU3</accession>
<feature type="transmembrane region" description="Helical" evidence="1">
    <location>
        <begin position="12"/>
        <end position="33"/>
    </location>
</feature>
<comment type="caution">
    <text evidence="3">The sequence shown here is derived from an EMBL/GenBank/DDBJ whole genome shotgun (WGS) entry which is preliminary data.</text>
</comment>
<gene>
    <name evidence="3" type="ORF">E1898_01050</name>
</gene>
<feature type="domain" description="HTH LytTR-type" evidence="2">
    <location>
        <begin position="192"/>
        <end position="291"/>
    </location>
</feature>
<evidence type="ECO:0000313" key="3">
    <source>
        <dbReference type="EMBL" id="TDK50507.1"/>
    </source>
</evidence>
<keyword evidence="4" id="KW-1185">Reference proteome</keyword>
<protein>
    <submittedName>
        <fullName evidence="3">LytTR family transcriptional regulator</fullName>
    </submittedName>
</protein>
<feature type="transmembrane region" description="Helical" evidence="1">
    <location>
        <begin position="122"/>
        <end position="144"/>
    </location>
</feature>
<dbReference type="InterPro" id="IPR007492">
    <property type="entry name" value="LytTR_DNA-bd_dom"/>
</dbReference>
<dbReference type="GO" id="GO:0003677">
    <property type="term" value="F:DNA binding"/>
    <property type="evidence" value="ECO:0007669"/>
    <property type="project" value="InterPro"/>
</dbReference>
<reference evidence="3 4" key="1">
    <citation type="submission" date="2019-03" db="EMBL/GenBank/DDBJ databases">
        <title>Algoriphagus aquimaris sp. nov., isolated form marine sediment in Pohang, Korea.</title>
        <authorList>
            <person name="Kim J."/>
            <person name="Yoon S.-H."/>
            <person name="Lee S.-S."/>
        </authorList>
    </citation>
    <scope>NUCLEOTIDE SEQUENCE [LARGE SCALE GENOMIC DNA]</scope>
    <source>
        <strain evidence="3 4">F21</strain>
    </source>
</reference>
<evidence type="ECO:0000313" key="4">
    <source>
        <dbReference type="Proteomes" id="UP000295438"/>
    </source>
</evidence>
<dbReference type="AlphaFoldDB" id="A0A4R5VDU3"/>
<feature type="transmembrane region" description="Helical" evidence="1">
    <location>
        <begin position="45"/>
        <end position="68"/>
    </location>
</feature>
<keyword evidence="1" id="KW-1133">Transmembrane helix</keyword>
<dbReference type="Pfam" id="PF04397">
    <property type="entry name" value="LytTR"/>
    <property type="match status" value="1"/>
</dbReference>
<feature type="transmembrane region" description="Helical" evidence="1">
    <location>
        <begin position="88"/>
        <end position="110"/>
    </location>
</feature>
<dbReference type="RefSeq" id="WP_133389491.1">
    <property type="nucleotide sequence ID" value="NZ_SMUW01000019.1"/>
</dbReference>
<organism evidence="3 4">
    <name type="scientific">Algoriphagus formosus</name>
    <dbReference type="NCBI Taxonomy" id="2007308"/>
    <lineage>
        <taxon>Bacteria</taxon>
        <taxon>Pseudomonadati</taxon>
        <taxon>Bacteroidota</taxon>
        <taxon>Cytophagia</taxon>
        <taxon>Cytophagales</taxon>
        <taxon>Cyclobacteriaceae</taxon>
        <taxon>Algoriphagus</taxon>
    </lineage>
</organism>
<dbReference type="SMART" id="SM00850">
    <property type="entry name" value="LytTR"/>
    <property type="match status" value="1"/>
</dbReference>
<evidence type="ECO:0000256" key="1">
    <source>
        <dbReference type="SAM" id="Phobius"/>
    </source>
</evidence>
<name>A0A4R5VDU3_9BACT</name>
<keyword evidence="1" id="KW-0812">Transmembrane</keyword>
<dbReference type="PROSITE" id="PS50930">
    <property type="entry name" value="HTH_LYTTR"/>
    <property type="match status" value="1"/>
</dbReference>
<sequence>MNLKFWSKPHPFIFDWKSVLIPGLVTFLILGIYAPFGLGEIEDSWRWGFAASISAVAAISIWGMVTLLRAVVSQDYLDEKWTLGNEILLILSVLLLICLSVFIAFVSLGFSDQPIVDVFKDVVLKTLLASFLPVVILVLTEQYLEQRKQLKNIKSLAAHFPKESSEAKKDPTFPASNHLIILENENGKPLAKLPAEEIILFQSEGNYLEVFHLSKEDELRKTLIRNTLKTYVKRLPAEDFFHAHKRFLVNRHRIKELRGNSRNYEIRLESFPDWVPVSRSKSQDLLAFFKS</sequence>